<evidence type="ECO:0000259" key="3">
    <source>
        <dbReference type="Pfam" id="PF11350"/>
    </source>
</evidence>
<reference evidence="5" key="1">
    <citation type="submission" date="2016-10" db="EMBL/GenBank/DDBJ databases">
        <authorList>
            <person name="Varghese N."/>
            <person name="Submissions S."/>
        </authorList>
    </citation>
    <scope>NUCLEOTIDE SEQUENCE [LARGE SCALE GENOMIC DNA]</scope>
    <source>
        <strain evidence="5">DSM 45460</strain>
    </source>
</reference>
<evidence type="ECO:0000313" key="4">
    <source>
        <dbReference type="EMBL" id="SDJ71354.1"/>
    </source>
</evidence>
<accession>A0A1G8VZ23</accession>
<dbReference type="Proteomes" id="UP000199213">
    <property type="component" value="Unassembled WGS sequence"/>
</dbReference>
<dbReference type="Pfam" id="PF11350">
    <property type="entry name" value="DUF3152"/>
    <property type="match status" value="1"/>
</dbReference>
<keyword evidence="2" id="KW-0472">Membrane</keyword>
<feature type="region of interest" description="Disordered" evidence="1">
    <location>
        <begin position="72"/>
        <end position="138"/>
    </location>
</feature>
<name>A0A1G8VZ23_ACTMZ</name>
<dbReference type="OrthoDB" id="9779865at2"/>
<organism evidence="4 5">
    <name type="scientific">Actinopolyspora mzabensis</name>
    <dbReference type="NCBI Taxonomy" id="995066"/>
    <lineage>
        <taxon>Bacteria</taxon>
        <taxon>Bacillati</taxon>
        <taxon>Actinomycetota</taxon>
        <taxon>Actinomycetes</taxon>
        <taxon>Actinopolysporales</taxon>
        <taxon>Actinopolysporaceae</taxon>
        <taxon>Actinopolyspora</taxon>
    </lineage>
</organism>
<sequence>MRSGKGGRHRGDPLAASWKPRPEEETAGDGSRRGGGNRRTRRGWSRYGWGVYAIPVLLVLTVFAVLRVPGENSDQDRRAESTGNSSSEDRAAVATEGNKGRKYPDDIDSAKLPPGAPIPKQGSGTFRTVPGSTQPAGSGELYRYTVEIEEGVQLTEGNDSFGRLVQQTLADPRGWTNPRGGNISVQRVGPDGPEPDFRVTLVSRNTAREVCGYGDGLPYDSSCHIEGRAYISAARWVRGAIAFDGDIGTYRRYVVTHEVGHFFGNDHVPCGAQGELAPVMMQQTFSVSNDVLHRLNERVSQGTEIPANGFECKPNAWPFPLGNKPN</sequence>
<dbReference type="AlphaFoldDB" id="A0A1G8VZ23"/>
<dbReference type="InterPro" id="IPR022603">
    <property type="entry name" value="DUF3152"/>
</dbReference>
<feature type="region of interest" description="Disordered" evidence="1">
    <location>
        <begin position="172"/>
        <end position="194"/>
    </location>
</feature>
<feature type="compositionally biased region" description="Basic and acidic residues" evidence="1">
    <location>
        <begin position="98"/>
        <end position="109"/>
    </location>
</feature>
<gene>
    <name evidence="4" type="ORF">SAMN04487820_101428</name>
</gene>
<keyword evidence="2" id="KW-0812">Transmembrane</keyword>
<dbReference type="SUPFAM" id="SSF55486">
    <property type="entry name" value="Metalloproteases ('zincins'), catalytic domain"/>
    <property type="match status" value="1"/>
</dbReference>
<dbReference type="RefSeq" id="WP_092625804.1">
    <property type="nucleotide sequence ID" value="NZ_FNFM01000001.1"/>
</dbReference>
<feature type="region of interest" description="Disordered" evidence="1">
    <location>
        <begin position="1"/>
        <end position="42"/>
    </location>
</feature>
<feature type="domain" description="DUF3152" evidence="3">
    <location>
        <begin position="112"/>
        <end position="320"/>
    </location>
</feature>
<dbReference type="EMBL" id="FNFM01000001">
    <property type="protein sequence ID" value="SDJ71354.1"/>
    <property type="molecule type" value="Genomic_DNA"/>
</dbReference>
<feature type="compositionally biased region" description="Polar residues" evidence="1">
    <location>
        <begin position="122"/>
        <end position="136"/>
    </location>
</feature>
<proteinExistence type="predicted"/>
<evidence type="ECO:0000313" key="5">
    <source>
        <dbReference type="Proteomes" id="UP000199213"/>
    </source>
</evidence>
<evidence type="ECO:0000256" key="1">
    <source>
        <dbReference type="SAM" id="MobiDB-lite"/>
    </source>
</evidence>
<protein>
    <recommendedName>
        <fullName evidence="3">DUF3152 domain-containing protein</fullName>
    </recommendedName>
</protein>
<feature type="transmembrane region" description="Helical" evidence="2">
    <location>
        <begin position="47"/>
        <end position="66"/>
    </location>
</feature>
<evidence type="ECO:0000256" key="2">
    <source>
        <dbReference type="SAM" id="Phobius"/>
    </source>
</evidence>
<keyword evidence="5" id="KW-1185">Reference proteome</keyword>
<keyword evidence="2" id="KW-1133">Transmembrane helix</keyword>